<organism evidence="1 2">
    <name type="scientific">Keguizhuia sedimenti</name>
    <dbReference type="NCBI Taxonomy" id="3064264"/>
    <lineage>
        <taxon>Bacteria</taxon>
        <taxon>Pseudomonadati</taxon>
        <taxon>Pseudomonadota</taxon>
        <taxon>Betaproteobacteria</taxon>
        <taxon>Burkholderiales</taxon>
        <taxon>Oxalobacteraceae</taxon>
        <taxon>Keguizhuia</taxon>
    </lineage>
</organism>
<comment type="caution">
    <text evidence="1">The sequence shown here is derived from an EMBL/GenBank/DDBJ whole genome shotgun (WGS) entry which is preliminary data.</text>
</comment>
<dbReference type="RefSeq" id="WP_338436678.1">
    <property type="nucleotide sequence ID" value="NZ_JAUYVH010000005.1"/>
</dbReference>
<reference evidence="1 2" key="1">
    <citation type="submission" date="2023-08" db="EMBL/GenBank/DDBJ databases">
        <title>Oxalobacteraceae gen .nov., isolated from river sludge outside the plant.</title>
        <authorList>
            <person name="Zhao S.Y."/>
        </authorList>
    </citation>
    <scope>NUCLEOTIDE SEQUENCE [LARGE SCALE GENOMIC DNA]</scope>
    <source>
        <strain evidence="1 2">R-40</strain>
    </source>
</reference>
<dbReference type="EMBL" id="JAUYVH010000005">
    <property type="protein sequence ID" value="MDQ9170740.1"/>
    <property type="molecule type" value="Genomic_DNA"/>
</dbReference>
<name>A0ABU1BP09_9BURK</name>
<accession>A0ABU1BP09</accession>
<sequence>MESTFMQKPHVELSEINEKLRREIMKSMEPHGLKLVTDLPDLTEAERAKWLFWNLHENLDAIRKMEPTLIGQVLSTQLTVSDGQSMWTERTGLERRIELNCKWYMMLTYSDYQTEKMFEVGEGWINLFINHEAPQQPSLQKNQKGYLEACNSLFPNQIYLYGWITEDVWQEVKSQLYNSNPACRTDILLLDNYLFPVKNCFDFVNGPAGAIGFTNLEFRLFSHPTERRMARRTDPRQRL</sequence>
<dbReference type="Proteomes" id="UP001225596">
    <property type="component" value="Unassembled WGS sequence"/>
</dbReference>
<keyword evidence="2" id="KW-1185">Reference proteome</keyword>
<protein>
    <submittedName>
        <fullName evidence="1">Uncharacterized protein</fullName>
    </submittedName>
</protein>
<evidence type="ECO:0000313" key="2">
    <source>
        <dbReference type="Proteomes" id="UP001225596"/>
    </source>
</evidence>
<gene>
    <name evidence="1" type="ORF">Q8A64_10000</name>
</gene>
<evidence type="ECO:0000313" key="1">
    <source>
        <dbReference type="EMBL" id="MDQ9170740.1"/>
    </source>
</evidence>
<proteinExistence type="predicted"/>